<organism evidence="1 2">
    <name type="scientific">Artomyces pyxidatus</name>
    <dbReference type="NCBI Taxonomy" id="48021"/>
    <lineage>
        <taxon>Eukaryota</taxon>
        <taxon>Fungi</taxon>
        <taxon>Dikarya</taxon>
        <taxon>Basidiomycota</taxon>
        <taxon>Agaricomycotina</taxon>
        <taxon>Agaricomycetes</taxon>
        <taxon>Russulales</taxon>
        <taxon>Auriscalpiaceae</taxon>
        <taxon>Artomyces</taxon>
    </lineage>
</organism>
<reference evidence="1" key="1">
    <citation type="submission" date="2021-03" db="EMBL/GenBank/DDBJ databases">
        <authorList>
            <consortium name="DOE Joint Genome Institute"/>
            <person name="Ahrendt S."/>
            <person name="Looney B.P."/>
            <person name="Miyauchi S."/>
            <person name="Morin E."/>
            <person name="Drula E."/>
            <person name="Courty P.E."/>
            <person name="Chicoki N."/>
            <person name="Fauchery L."/>
            <person name="Kohler A."/>
            <person name="Kuo A."/>
            <person name="Labutti K."/>
            <person name="Pangilinan J."/>
            <person name="Lipzen A."/>
            <person name="Riley R."/>
            <person name="Andreopoulos W."/>
            <person name="He G."/>
            <person name="Johnson J."/>
            <person name="Barry K.W."/>
            <person name="Grigoriev I.V."/>
            <person name="Nagy L."/>
            <person name="Hibbett D."/>
            <person name="Henrissat B."/>
            <person name="Matheny P.B."/>
            <person name="Labbe J."/>
            <person name="Martin F."/>
        </authorList>
    </citation>
    <scope>NUCLEOTIDE SEQUENCE</scope>
    <source>
        <strain evidence="1">HHB10654</strain>
    </source>
</reference>
<sequence>MAARGRSRRLLQDAFDAGPGEQPHHDQVACHTDGGRIQRSPSRLRDFNVLHRDSTPKGHLHSASFKVFLSVDIACVSACCSLDCIKSEVGWWTVFLFYVEPEEVPIMCVATELTEQTWEYLRIAPRNVDGVLKGVKVSRASGWSSASFY</sequence>
<comment type="caution">
    <text evidence="1">The sequence shown here is derived from an EMBL/GenBank/DDBJ whole genome shotgun (WGS) entry which is preliminary data.</text>
</comment>
<accession>A0ACB8T6C9</accession>
<dbReference type="EMBL" id="MU277199">
    <property type="protein sequence ID" value="KAI0064295.1"/>
    <property type="molecule type" value="Genomic_DNA"/>
</dbReference>
<evidence type="ECO:0000313" key="1">
    <source>
        <dbReference type="EMBL" id="KAI0064295.1"/>
    </source>
</evidence>
<evidence type="ECO:0000313" key="2">
    <source>
        <dbReference type="Proteomes" id="UP000814140"/>
    </source>
</evidence>
<protein>
    <submittedName>
        <fullName evidence="1">Uncharacterized protein</fullName>
    </submittedName>
</protein>
<proteinExistence type="predicted"/>
<reference evidence="1" key="2">
    <citation type="journal article" date="2022" name="New Phytol.">
        <title>Evolutionary transition to the ectomycorrhizal habit in the genomes of a hyperdiverse lineage of mushroom-forming fungi.</title>
        <authorList>
            <person name="Looney B."/>
            <person name="Miyauchi S."/>
            <person name="Morin E."/>
            <person name="Drula E."/>
            <person name="Courty P.E."/>
            <person name="Kohler A."/>
            <person name="Kuo A."/>
            <person name="LaButti K."/>
            <person name="Pangilinan J."/>
            <person name="Lipzen A."/>
            <person name="Riley R."/>
            <person name="Andreopoulos W."/>
            <person name="He G."/>
            <person name="Johnson J."/>
            <person name="Nolan M."/>
            <person name="Tritt A."/>
            <person name="Barry K.W."/>
            <person name="Grigoriev I.V."/>
            <person name="Nagy L.G."/>
            <person name="Hibbett D."/>
            <person name="Henrissat B."/>
            <person name="Matheny P.B."/>
            <person name="Labbe J."/>
            <person name="Martin F.M."/>
        </authorList>
    </citation>
    <scope>NUCLEOTIDE SEQUENCE</scope>
    <source>
        <strain evidence="1">HHB10654</strain>
    </source>
</reference>
<gene>
    <name evidence="1" type="ORF">BV25DRAFT_1823268</name>
</gene>
<name>A0ACB8T6C9_9AGAM</name>
<keyword evidence="2" id="KW-1185">Reference proteome</keyword>
<dbReference type="Proteomes" id="UP000814140">
    <property type="component" value="Unassembled WGS sequence"/>
</dbReference>